<dbReference type="PANTHER" id="PTHR34220">
    <property type="entry name" value="SENSOR HISTIDINE KINASE YPDA"/>
    <property type="match status" value="1"/>
</dbReference>
<dbReference type="Gene3D" id="3.30.450.20">
    <property type="entry name" value="PAS domain"/>
    <property type="match status" value="1"/>
</dbReference>
<reference evidence="13" key="1">
    <citation type="submission" date="2020-03" db="EMBL/GenBank/DDBJ databases">
        <title>Draft sequencing of Paenibacilllus sp. S3N08.</title>
        <authorList>
            <person name="Kim D.-U."/>
        </authorList>
    </citation>
    <scope>NUCLEOTIDE SEQUENCE</scope>
    <source>
        <strain evidence="13">S3N08</strain>
    </source>
</reference>
<dbReference type="Pfam" id="PF02518">
    <property type="entry name" value="HATPase_c"/>
    <property type="match status" value="1"/>
</dbReference>
<evidence type="ECO:0000256" key="7">
    <source>
        <dbReference type="ARBA" id="ARBA00022777"/>
    </source>
</evidence>
<evidence type="ECO:0000256" key="9">
    <source>
        <dbReference type="ARBA" id="ARBA00022989"/>
    </source>
</evidence>
<evidence type="ECO:0000256" key="10">
    <source>
        <dbReference type="ARBA" id="ARBA00023012"/>
    </source>
</evidence>
<organism evidence="13 14">
    <name type="scientific">Paenibacillus agricola</name>
    <dbReference type="NCBI Taxonomy" id="2716264"/>
    <lineage>
        <taxon>Bacteria</taxon>
        <taxon>Bacillati</taxon>
        <taxon>Bacillota</taxon>
        <taxon>Bacilli</taxon>
        <taxon>Bacillales</taxon>
        <taxon>Paenibacillaceae</taxon>
        <taxon>Paenibacillus</taxon>
    </lineage>
</organism>
<dbReference type="InterPro" id="IPR050640">
    <property type="entry name" value="Bact_2-comp_sensor_kinase"/>
</dbReference>
<comment type="subcellular location">
    <subcellularLocation>
        <location evidence="1">Cell membrane</location>
        <topology evidence="1">Multi-pass membrane protein</topology>
    </subcellularLocation>
</comment>
<protein>
    <submittedName>
        <fullName evidence="13">Histidine kinase</fullName>
    </submittedName>
</protein>
<dbReference type="InterPro" id="IPR010559">
    <property type="entry name" value="Sig_transdc_His_kin_internal"/>
</dbReference>
<keyword evidence="7 13" id="KW-0418">Kinase</keyword>
<keyword evidence="11" id="KW-0472">Membrane</keyword>
<dbReference type="InterPro" id="IPR003660">
    <property type="entry name" value="HAMP_dom"/>
</dbReference>
<dbReference type="InterPro" id="IPR003594">
    <property type="entry name" value="HATPase_dom"/>
</dbReference>
<keyword evidence="14" id="KW-1185">Reference proteome</keyword>
<dbReference type="EMBL" id="JAAOIW010000001">
    <property type="protein sequence ID" value="NHN29081.1"/>
    <property type="molecule type" value="Genomic_DNA"/>
</dbReference>
<dbReference type="Gene3D" id="1.10.287.130">
    <property type="match status" value="1"/>
</dbReference>
<dbReference type="Pfam" id="PF00672">
    <property type="entry name" value="HAMP"/>
    <property type="match status" value="1"/>
</dbReference>
<dbReference type="PROSITE" id="PS50885">
    <property type="entry name" value="HAMP"/>
    <property type="match status" value="1"/>
</dbReference>
<comment type="caution">
    <text evidence="13">The sequence shown here is derived from an EMBL/GenBank/DDBJ whole genome shotgun (WGS) entry which is preliminary data.</text>
</comment>
<proteinExistence type="predicted"/>
<dbReference type="InterPro" id="IPR036890">
    <property type="entry name" value="HATPase_C_sf"/>
</dbReference>
<dbReference type="SMART" id="SM00387">
    <property type="entry name" value="HATPase_c"/>
    <property type="match status" value="1"/>
</dbReference>
<accession>A0ABX0J4N9</accession>
<evidence type="ECO:0000256" key="8">
    <source>
        <dbReference type="ARBA" id="ARBA00022840"/>
    </source>
</evidence>
<dbReference type="RefSeq" id="WP_166146559.1">
    <property type="nucleotide sequence ID" value="NZ_JAAOIW010000001.1"/>
</dbReference>
<keyword evidence="3" id="KW-0597">Phosphoprotein</keyword>
<keyword evidence="5" id="KW-0812">Transmembrane</keyword>
<dbReference type="SMART" id="SM00304">
    <property type="entry name" value="HAMP"/>
    <property type="match status" value="1"/>
</dbReference>
<evidence type="ECO:0000313" key="14">
    <source>
        <dbReference type="Proteomes" id="UP001165962"/>
    </source>
</evidence>
<evidence type="ECO:0000256" key="3">
    <source>
        <dbReference type="ARBA" id="ARBA00022553"/>
    </source>
</evidence>
<dbReference type="SUPFAM" id="SSF158472">
    <property type="entry name" value="HAMP domain-like"/>
    <property type="match status" value="1"/>
</dbReference>
<dbReference type="Gene3D" id="3.30.565.10">
    <property type="entry name" value="Histidine kinase-like ATPase, C-terminal domain"/>
    <property type="match status" value="1"/>
</dbReference>
<keyword evidence="4" id="KW-0808">Transferase</keyword>
<sequence>MNRLRRLFRRLSIRQKLMASVAICLLLPGLIAVNISNYLTKDVLQETAQKTASEAFGVVDLYMSNMFSNMMDVTNLIQFDDELAPLLKELGKLDATDDLNNWVLDGQKVTRRLERMVYEKDSMYISILLPNGRYFSNHTLDLSPSDIMNEPWFAQTQQLKGYDILWLGTHNTYFKSRAQESPYLITILRPLRTASLTYGYVVISIEEKQVRQVLQKYATTQEFALLNKDGRIMAHRNQAQIGDVFPFQGLPNQGEVKQVELDEKQFFLLSKPVLSSGWQLVSLTPYETAIGKISDIRQKDFIVQLFYVLSFALVLLYLLDQLMKPVIRISRVSAKVEEGDLEVRSHVRGDNEIGRLGHAFDRMLDRIESMIEQITREQQKKRMAELSMLQAQINPHFLFNILNSIRMKIMLKGDEENADLLGSLSTLLRMTINRNNEWIPLHEEVNIIEQYIKLLNFRSKETIVLELKLASDTLLEEVPRFLIQPLIENSYIHGLKQKSGTISIQAWKNSAETLYIIVEDNGIGMDKAQKKLLIASLDGAEGNSSHSSDAGLSGIGLYNVIERLRMIYRDQFDFNIDSIPGEGTKVTIQLKRAVNKHGTPTEGDYSG</sequence>
<dbReference type="CDD" id="cd06225">
    <property type="entry name" value="HAMP"/>
    <property type="match status" value="1"/>
</dbReference>
<feature type="domain" description="HAMP" evidence="12">
    <location>
        <begin position="320"/>
        <end position="372"/>
    </location>
</feature>
<evidence type="ECO:0000256" key="6">
    <source>
        <dbReference type="ARBA" id="ARBA00022741"/>
    </source>
</evidence>
<keyword evidence="6" id="KW-0547">Nucleotide-binding</keyword>
<evidence type="ECO:0000256" key="4">
    <source>
        <dbReference type="ARBA" id="ARBA00022679"/>
    </source>
</evidence>
<gene>
    <name evidence="13" type="ORF">G9U52_04455</name>
</gene>
<keyword evidence="8" id="KW-0067">ATP-binding</keyword>
<evidence type="ECO:0000256" key="5">
    <source>
        <dbReference type="ARBA" id="ARBA00022692"/>
    </source>
</evidence>
<keyword evidence="9" id="KW-1133">Transmembrane helix</keyword>
<evidence type="ECO:0000256" key="2">
    <source>
        <dbReference type="ARBA" id="ARBA00022475"/>
    </source>
</evidence>
<dbReference type="PANTHER" id="PTHR34220:SF11">
    <property type="entry name" value="SENSOR PROTEIN KINASE HPTS"/>
    <property type="match status" value="1"/>
</dbReference>
<name>A0ABX0J4N9_9BACL</name>
<dbReference type="Proteomes" id="UP001165962">
    <property type="component" value="Unassembled WGS sequence"/>
</dbReference>
<keyword evidence="10" id="KW-0902">Two-component regulatory system</keyword>
<evidence type="ECO:0000256" key="11">
    <source>
        <dbReference type="ARBA" id="ARBA00023136"/>
    </source>
</evidence>
<evidence type="ECO:0000259" key="12">
    <source>
        <dbReference type="PROSITE" id="PS50885"/>
    </source>
</evidence>
<dbReference type="SUPFAM" id="SSF55874">
    <property type="entry name" value="ATPase domain of HSP90 chaperone/DNA topoisomerase II/histidine kinase"/>
    <property type="match status" value="1"/>
</dbReference>
<dbReference type="GO" id="GO:0016301">
    <property type="term" value="F:kinase activity"/>
    <property type="evidence" value="ECO:0007669"/>
    <property type="project" value="UniProtKB-KW"/>
</dbReference>
<evidence type="ECO:0000313" key="13">
    <source>
        <dbReference type="EMBL" id="NHN29081.1"/>
    </source>
</evidence>
<dbReference type="Pfam" id="PF06580">
    <property type="entry name" value="His_kinase"/>
    <property type="match status" value="1"/>
</dbReference>
<evidence type="ECO:0000256" key="1">
    <source>
        <dbReference type="ARBA" id="ARBA00004651"/>
    </source>
</evidence>
<keyword evidence="2" id="KW-1003">Cell membrane</keyword>